<gene>
    <name evidence="6" type="ORF">DT076_07670</name>
</gene>
<dbReference type="Gene3D" id="1.10.10.60">
    <property type="entry name" value="Homeodomain-like"/>
    <property type="match status" value="1"/>
</dbReference>
<dbReference type="Pfam" id="PF00440">
    <property type="entry name" value="TetR_N"/>
    <property type="match status" value="1"/>
</dbReference>
<dbReference type="Gene3D" id="1.10.357.10">
    <property type="entry name" value="Tetracycline Repressor, domain 2"/>
    <property type="match status" value="1"/>
</dbReference>
<dbReference type="RefSeq" id="WP_114126084.1">
    <property type="nucleotide sequence ID" value="NZ_QOUI01000004.1"/>
</dbReference>
<feature type="DNA-binding region" description="H-T-H motif" evidence="4">
    <location>
        <begin position="33"/>
        <end position="52"/>
    </location>
</feature>
<evidence type="ECO:0000256" key="1">
    <source>
        <dbReference type="ARBA" id="ARBA00023015"/>
    </source>
</evidence>
<dbReference type="PANTHER" id="PTHR47506:SF1">
    <property type="entry name" value="HTH-TYPE TRANSCRIPTIONAL REGULATOR YJDC"/>
    <property type="match status" value="1"/>
</dbReference>
<dbReference type="PANTHER" id="PTHR47506">
    <property type="entry name" value="TRANSCRIPTIONAL REGULATORY PROTEIN"/>
    <property type="match status" value="1"/>
</dbReference>
<accession>A0A367YVQ8</accession>
<dbReference type="Proteomes" id="UP000252770">
    <property type="component" value="Unassembled WGS sequence"/>
</dbReference>
<proteinExistence type="predicted"/>
<dbReference type="InterPro" id="IPR009057">
    <property type="entry name" value="Homeodomain-like_sf"/>
</dbReference>
<organism evidence="6 7">
    <name type="scientific">Desertihabitans brevis</name>
    <dbReference type="NCBI Taxonomy" id="2268447"/>
    <lineage>
        <taxon>Bacteria</taxon>
        <taxon>Bacillati</taxon>
        <taxon>Actinomycetota</taxon>
        <taxon>Actinomycetes</taxon>
        <taxon>Propionibacteriales</taxon>
        <taxon>Propionibacteriaceae</taxon>
        <taxon>Desertihabitans</taxon>
    </lineage>
</organism>
<protein>
    <submittedName>
        <fullName evidence="6">TetR/AcrR family transcriptional regulator</fullName>
    </submittedName>
</protein>
<name>A0A367YVQ8_9ACTN</name>
<dbReference type="PROSITE" id="PS50977">
    <property type="entry name" value="HTH_TETR_2"/>
    <property type="match status" value="1"/>
</dbReference>
<dbReference type="EMBL" id="QOUI01000004">
    <property type="protein sequence ID" value="RCK69898.1"/>
    <property type="molecule type" value="Genomic_DNA"/>
</dbReference>
<evidence type="ECO:0000256" key="2">
    <source>
        <dbReference type="ARBA" id="ARBA00023125"/>
    </source>
</evidence>
<evidence type="ECO:0000256" key="3">
    <source>
        <dbReference type="ARBA" id="ARBA00023163"/>
    </source>
</evidence>
<reference evidence="6 7" key="1">
    <citation type="submission" date="2018-07" db="EMBL/GenBank/DDBJ databases">
        <title>Desertimonas flava gen. nov. sp. nov.</title>
        <authorList>
            <person name="Liu S."/>
        </authorList>
    </citation>
    <scope>NUCLEOTIDE SEQUENCE [LARGE SCALE GENOMIC DNA]</scope>
    <source>
        <strain evidence="6 7">16Sb5-5</strain>
    </source>
</reference>
<sequence>MARPVGRPRSFDRGDALRRAAHLFWQHGFSGTSTRMLASALGISTSSLYSAFGTKGALFDEAVRTYALRYSAIYAAAVAEPTVHGVIDRLLTDSATEFTRTDEGHPGCLTSSAVMADAPPTLDVRGYVAELQRSDGARLRARLEQAEATGDLPPAVGAAALTELVQTVWQGLSCRAELGATRDELVGMARLAAGLLAPGAHAVGAPAPR</sequence>
<keyword evidence="1" id="KW-0805">Transcription regulation</keyword>
<dbReference type="SUPFAM" id="SSF48498">
    <property type="entry name" value="Tetracyclin repressor-like, C-terminal domain"/>
    <property type="match status" value="1"/>
</dbReference>
<dbReference type="InterPro" id="IPR036271">
    <property type="entry name" value="Tet_transcr_reg_TetR-rel_C_sf"/>
</dbReference>
<keyword evidence="3" id="KW-0804">Transcription</keyword>
<feature type="domain" description="HTH tetR-type" evidence="5">
    <location>
        <begin position="10"/>
        <end position="70"/>
    </location>
</feature>
<evidence type="ECO:0000313" key="6">
    <source>
        <dbReference type="EMBL" id="RCK69898.1"/>
    </source>
</evidence>
<dbReference type="InterPro" id="IPR001647">
    <property type="entry name" value="HTH_TetR"/>
</dbReference>
<dbReference type="SUPFAM" id="SSF46689">
    <property type="entry name" value="Homeodomain-like"/>
    <property type="match status" value="1"/>
</dbReference>
<keyword evidence="2 4" id="KW-0238">DNA-binding</keyword>
<keyword evidence="7" id="KW-1185">Reference proteome</keyword>
<evidence type="ECO:0000256" key="4">
    <source>
        <dbReference type="PROSITE-ProRule" id="PRU00335"/>
    </source>
</evidence>
<comment type="caution">
    <text evidence="6">The sequence shown here is derived from an EMBL/GenBank/DDBJ whole genome shotgun (WGS) entry which is preliminary data.</text>
</comment>
<dbReference type="AlphaFoldDB" id="A0A367YVQ8"/>
<dbReference type="GO" id="GO:0003677">
    <property type="term" value="F:DNA binding"/>
    <property type="evidence" value="ECO:0007669"/>
    <property type="project" value="UniProtKB-UniRule"/>
</dbReference>
<evidence type="ECO:0000259" key="5">
    <source>
        <dbReference type="PROSITE" id="PS50977"/>
    </source>
</evidence>
<evidence type="ECO:0000313" key="7">
    <source>
        <dbReference type="Proteomes" id="UP000252770"/>
    </source>
</evidence>